<sequence>MPIRVRIERVGYYEQYPDKQFHDILITNTEERLAGMVKYTVEDRITGANWAIYHEPGTGVEALATDALGRLREQQ</sequence>
<evidence type="ECO:0000313" key="1">
    <source>
        <dbReference type="EMBL" id="ALY08498.1"/>
    </source>
</evidence>
<gene>
    <name evidence="1" type="primary">53</name>
    <name evidence="1" type="ORF">ANANSI_53</name>
</gene>
<accession>A0A0U4JWK5</accession>
<name>A0A0U4JWK5_9CAUD</name>
<organism evidence="1 2">
    <name type="scientific">Arthrobacter phage Anansi</name>
    <dbReference type="NCBI Taxonomy" id="1772292"/>
    <lineage>
        <taxon>Viruses</taxon>
        <taxon>Duplodnaviria</taxon>
        <taxon>Heunggongvirae</taxon>
        <taxon>Uroviricota</taxon>
        <taxon>Caudoviricetes</taxon>
        <taxon>Amigovirus</taxon>
        <taxon>Amigovirus amigo</taxon>
    </lineage>
</organism>
<dbReference type="EMBL" id="KU160639">
    <property type="protein sequence ID" value="ALY08498.1"/>
    <property type="molecule type" value="Genomic_DNA"/>
</dbReference>
<proteinExistence type="predicted"/>
<protein>
    <submittedName>
        <fullName evidence="1">Uncharacterized protein</fullName>
    </submittedName>
</protein>
<evidence type="ECO:0000313" key="2">
    <source>
        <dbReference type="Proteomes" id="UP000222515"/>
    </source>
</evidence>
<dbReference type="Proteomes" id="UP000222515">
    <property type="component" value="Segment"/>
</dbReference>
<reference evidence="1 2" key="1">
    <citation type="submission" date="2015-11" db="EMBL/GenBank/DDBJ databases">
        <authorList>
            <person name="Conboy A.J."/>
            <person name="Conboy D.B."/>
            <person name="Cross T."/>
            <person name="Afram P."/>
            <person name="Dunbar D."/>
            <person name="Schaff J.E."/>
            <person name="Dashiell C.L."/>
            <person name="Macialek J.A."/>
            <person name="Bradley K.W."/>
            <person name="Asai D.J."/>
            <person name="Bowman C.A."/>
            <person name="Russell D.A."/>
            <person name="Pope W.H."/>
            <person name="Jacobs-Sera D."/>
            <person name="Hendrix R.W."/>
            <person name="Hatfull G.F."/>
        </authorList>
    </citation>
    <scope>NUCLEOTIDE SEQUENCE [LARGE SCALE GENOMIC DNA]</scope>
</reference>